<protein>
    <submittedName>
        <fullName evidence="3">GRIP domain-containing protein</fullName>
    </submittedName>
</protein>
<keyword evidence="1" id="KW-0175">Coiled coil</keyword>
<dbReference type="AlphaFoldDB" id="A0AA84ZAC8"/>
<evidence type="ECO:0000313" key="3">
    <source>
        <dbReference type="WBParaSite" id="SMRG1_19150.5"/>
    </source>
</evidence>
<dbReference type="WBParaSite" id="SMRG1_19150.5">
    <property type="protein sequence ID" value="SMRG1_19150.5"/>
    <property type="gene ID" value="SMRG1_19150"/>
</dbReference>
<evidence type="ECO:0000256" key="1">
    <source>
        <dbReference type="SAM" id="Coils"/>
    </source>
</evidence>
<feature type="coiled-coil region" evidence="1">
    <location>
        <begin position="633"/>
        <end position="667"/>
    </location>
</feature>
<organism evidence="2 3">
    <name type="scientific">Schistosoma margrebowiei</name>
    <dbReference type="NCBI Taxonomy" id="48269"/>
    <lineage>
        <taxon>Eukaryota</taxon>
        <taxon>Metazoa</taxon>
        <taxon>Spiralia</taxon>
        <taxon>Lophotrochozoa</taxon>
        <taxon>Platyhelminthes</taxon>
        <taxon>Trematoda</taxon>
        <taxon>Digenea</taxon>
        <taxon>Strigeidida</taxon>
        <taxon>Schistosomatoidea</taxon>
        <taxon>Schistosomatidae</taxon>
        <taxon>Schistosoma</taxon>
    </lineage>
</organism>
<sequence>MDDLKALLDAEQEKVTKLKALVVKERKVNTKIKSELEYLKSLHARTHQESSGTVEKFDKSCCTSEFSNESTCMNKALTSELVSTSVENAVDNGHKKNFRVSTNDIDDKTTESVTRIPVCTISASSSCETSSKDSLQSSDKHIHVPCLNETTLVPVNCLCAETQVDNLNNFDGKDSPLLQQFNTALQSLKLNSRNNLSKDELKLVFTECNKLLEGIDLCSTDNYHVPFNHSSSKSEIIKLEKFCQTLPIDLNQYFHSLKQSFTKQKEQNSRDNKLSNELKHVHSDEVCDEELHILEQRVNELKHSVEYAESSFNQLSNKLTSVTHINEVYNAKLLQLQTKYNDNSLDMTQSFVKLNSLLYDSFLLPLIKYHQEVNNNKQCNLNVDYFICDNFQDDTVNKVTKSLSDFLDELKQIIKHYYTFNNKCITSSDACILTDYNEINIEQEKLLLDKLKSTESELINANEKILISENLISDLKSQLKNSDEKLHRMKNLLVKVKLDATEQQKKLSEFQKSQSVNVENNQELNRLTEKLSNTEKEKENLACNLTQLRSELAQQHVLCENLQNDKCLALDRLQKLQNEYNAYKVKAQLALCNVRTLTNEVNTTDTNNSPSCEGVNTNQSDIESRSFYYSNELESMKHNLFDVQNRMKEAELHASLAQSECDLLKKELIEVKTRHTELLCQSQKQKQSLEDQLMSITQQCENRLSAELKELEQKYTSQLHHYEERLMLQTQKYESELRQERELWETKLASIIHTNHSPTQNSYRYEQAYGHRRNFSIPDNLNPLSVSVLVLQYYLVTNIIT</sequence>
<evidence type="ECO:0000313" key="2">
    <source>
        <dbReference type="Proteomes" id="UP000050790"/>
    </source>
</evidence>
<name>A0AA84ZAC8_9TREM</name>
<dbReference type="Proteomes" id="UP000050790">
    <property type="component" value="Unassembled WGS sequence"/>
</dbReference>
<proteinExistence type="predicted"/>
<accession>A0AA84ZAC8</accession>
<feature type="coiled-coil region" evidence="1">
    <location>
        <begin position="517"/>
        <end position="593"/>
    </location>
</feature>
<reference evidence="3" key="1">
    <citation type="submission" date="2023-11" db="UniProtKB">
        <authorList>
            <consortium name="WormBaseParasite"/>
        </authorList>
    </citation>
    <scope>IDENTIFICATION</scope>
</reference>
<feature type="coiled-coil region" evidence="1">
    <location>
        <begin position="444"/>
        <end position="492"/>
    </location>
</feature>